<keyword evidence="3" id="KW-1185">Reference proteome</keyword>
<sequence length="290" mass="30436">MWSIDDIGDLTGRVALVTGARGGIGREVATVLRGRGATVLTPGRAELDLGSLASVRAFAAAFAPDRLDLLVNNAGLMIPPFGLTADGFETQIGVNHLGHFALTGLLLDRLLATPGSRVVTVSSNAHKRGVVDLDDLHFARRRYVPMTGYAQSKLANLLFAAALQRRLSAAGAPVLSVAAHPGAARTGLMRTSPAVFRFVVSRRTKWLFSWLIQDPLPAALPILRAAFEPSPAPYYGPDGWGEFTGRPVAAPTAPVVSDTGLQERLWAASERLTGVTYALPAGAAGAVSPG</sequence>
<reference evidence="2 3" key="1">
    <citation type="submission" date="2024-09" db="EMBL/GenBank/DDBJ databases">
        <authorList>
            <person name="Sun Q."/>
            <person name="Mori K."/>
        </authorList>
    </citation>
    <scope>NUCLEOTIDE SEQUENCE [LARGE SCALE GENOMIC DNA]</scope>
    <source>
        <strain evidence="2 3">JCM 3307</strain>
    </source>
</reference>
<protein>
    <submittedName>
        <fullName evidence="2">SDR family NAD(P)-dependent oxidoreductase</fullName>
    </submittedName>
</protein>
<evidence type="ECO:0000313" key="3">
    <source>
        <dbReference type="Proteomes" id="UP001589608"/>
    </source>
</evidence>
<dbReference type="SUPFAM" id="SSF51735">
    <property type="entry name" value="NAD(P)-binding Rossmann-fold domains"/>
    <property type="match status" value="1"/>
</dbReference>
<dbReference type="Pfam" id="PF00106">
    <property type="entry name" value="adh_short"/>
    <property type="match status" value="1"/>
</dbReference>
<accession>A0ABV5MK30</accession>
<keyword evidence="1" id="KW-0560">Oxidoreductase</keyword>
<proteinExistence type="predicted"/>
<dbReference type="PANTHER" id="PTHR43157:SF31">
    <property type="entry name" value="PHOSPHATIDYLINOSITOL-GLYCAN BIOSYNTHESIS CLASS F PROTEIN"/>
    <property type="match status" value="1"/>
</dbReference>
<evidence type="ECO:0000313" key="2">
    <source>
        <dbReference type="EMBL" id="MFB9448953.1"/>
    </source>
</evidence>
<dbReference type="Proteomes" id="UP001589608">
    <property type="component" value="Unassembled WGS sequence"/>
</dbReference>
<name>A0ABV5MK30_9ACTN</name>
<dbReference type="InterPro" id="IPR002347">
    <property type="entry name" value="SDR_fam"/>
</dbReference>
<dbReference type="PRINTS" id="PR00081">
    <property type="entry name" value="GDHRDH"/>
</dbReference>
<dbReference type="InterPro" id="IPR036291">
    <property type="entry name" value="NAD(P)-bd_dom_sf"/>
</dbReference>
<dbReference type="Gene3D" id="3.40.50.720">
    <property type="entry name" value="NAD(P)-binding Rossmann-like Domain"/>
    <property type="match status" value="1"/>
</dbReference>
<evidence type="ECO:0000256" key="1">
    <source>
        <dbReference type="ARBA" id="ARBA00023002"/>
    </source>
</evidence>
<dbReference type="PANTHER" id="PTHR43157">
    <property type="entry name" value="PHOSPHATIDYLINOSITOL-GLYCAN BIOSYNTHESIS CLASS F PROTEIN-RELATED"/>
    <property type="match status" value="1"/>
</dbReference>
<dbReference type="EMBL" id="JBHMCA010000060">
    <property type="protein sequence ID" value="MFB9448953.1"/>
    <property type="molecule type" value="Genomic_DNA"/>
</dbReference>
<organism evidence="2 3">
    <name type="scientific">Dactylosporangium vinaceum</name>
    <dbReference type="NCBI Taxonomy" id="53362"/>
    <lineage>
        <taxon>Bacteria</taxon>
        <taxon>Bacillati</taxon>
        <taxon>Actinomycetota</taxon>
        <taxon>Actinomycetes</taxon>
        <taxon>Micromonosporales</taxon>
        <taxon>Micromonosporaceae</taxon>
        <taxon>Dactylosporangium</taxon>
    </lineage>
</organism>
<gene>
    <name evidence="2" type="ORF">ACFFTR_38255</name>
</gene>
<comment type="caution">
    <text evidence="2">The sequence shown here is derived from an EMBL/GenBank/DDBJ whole genome shotgun (WGS) entry which is preliminary data.</text>
</comment>
<dbReference type="RefSeq" id="WP_223093782.1">
    <property type="nucleotide sequence ID" value="NZ_CP061913.1"/>
</dbReference>